<organism evidence="2 3">
    <name type="scientific">Protopolystoma xenopodis</name>
    <dbReference type="NCBI Taxonomy" id="117903"/>
    <lineage>
        <taxon>Eukaryota</taxon>
        <taxon>Metazoa</taxon>
        <taxon>Spiralia</taxon>
        <taxon>Lophotrochozoa</taxon>
        <taxon>Platyhelminthes</taxon>
        <taxon>Monogenea</taxon>
        <taxon>Polyopisthocotylea</taxon>
        <taxon>Polystomatidea</taxon>
        <taxon>Polystomatidae</taxon>
        <taxon>Protopolystoma</taxon>
    </lineage>
</organism>
<dbReference type="AlphaFoldDB" id="A0A448X4Q4"/>
<dbReference type="EMBL" id="CAAALY010091680">
    <property type="protein sequence ID" value="VEL28011.1"/>
    <property type="molecule type" value="Genomic_DNA"/>
</dbReference>
<comment type="caution">
    <text evidence="2">The sequence shown here is derived from an EMBL/GenBank/DDBJ whole genome shotgun (WGS) entry which is preliminary data.</text>
</comment>
<gene>
    <name evidence="2" type="ORF">PXEA_LOCUS21451</name>
</gene>
<feature type="region of interest" description="Disordered" evidence="1">
    <location>
        <begin position="1"/>
        <end position="20"/>
    </location>
</feature>
<protein>
    <submittedName>
        <fullName evidence="2">Uncharacterized protein</fullName>
    </submittedName>
</protein>
<accession>A0A448X4Q4</accession>
<dbReference type="OrthoDB" id="6285669at2759"/>
<reference evidence="2" key="1">
    <citation type="submission" date="2018-11" db="EMBL/GenBank/DDBJ databases">
        <authorList>
            <consortium name="Pathogen Informatics"/>
        </authorList>
    </citation>
    <scope>NUCLEOTIDE SEQUENCE</scope>
</reference>
<keyword evidence="3" id="KW-1185">Reference proteome</keyword>
<evidence type="ECO:0000313" key="2">
    <source>
        <dbReference type="EMBL" id="VEL28011.1"/>
    </source>
</evidence>
<evidence type="ECO:0000256" key="1">
    <source>
        <dbReference type="SAM" id="MobiDB-lite"/>
    </source>
</evidence>
<name>A0A448X4Q4_9PLAT</name>
<evidence type="ECO:0000313" key="3">
    <source>
        <dbReference type="Proteomes" id="UP000784294"/>
    </source>
</evidence>
<sequence>IGDPEEEEEAERHSGHQNKGSLGCESTILVSPHMAPDISLNCWLQALPADCFARPFQSRQLALCLRRLQRPGLEPSLWPDQILAEPLIRPLIFPYTHLPALTTAHNATMAGCCGPGLMTRSGRRIGVAGAGLLARSLLPAYEVSFEWDKNLLHYFLKLQICWLFAIHIAFK</sequence>
<feature type="non-terminal residue" evidence="2">
    <location>
        <position position="1"/>
    </location>
</feature>
<proteinExistence type="predicted"/>
<dbReference type="Proteomes" id="UP000784294">
    <property type="component" value="Unassembled WGS sequence"/>
</dbReference>